<name>A0A6H2GWJ3_9BACL</name>
<evidence type="ECO:0000313" key="3">
    <source>
        <dbReference type="EMBL" id="QJC51729.1"/>
    </source>
</evidence>
<dbReference type="Gene3D" id="3.10.350.10">
    <property type="entry name" value="LysM domain"/>
    <property type="match status" value="1"/>
</dbReference>
<evidence type="ECO:0000313" key="4">
    <source>
        <dbReference type="Proteomes" id="UP000502136"/>
    </source>
</evidence>
<sequence length="211" mass="23481">MSGMQFWLTPDGGGKRLRLPVNPAVLSVKMAQGYQDISVVALGERTVFGEAGLSEFAIASFFPRDYHPGYCEHMELEPPWRCVQLVEGWMRTRKPVTLDITGTAVEGVPATIRSFSYEERAGSPGDLYYELALKQFRPVQAEPAAEQQERRNGARTPPATYVVAPGDSLWKIAQRIWGNGDRWRELHAANQAAIGKDPNRLQVGLQLKVPT</sequence>
<dbReference type="InterPro" id="IPR018392">
    <property type="entry name" value="LysM"/>
</dbReference>
<dbReference type="InterPro" id="IPR036779">
    <property type="entry name" value="LysM_dom_sf"/>
</dbReference>
<dbReference type="EMBL" id="CP051428">
    <property type="protein sequence ID" value="QJC51729.1"/>
    <property type="molecule type" value="Genomic_DNA"/>
</dbReference>
<dbReference type="KEGG" id="palr:HGI30_09350"/>
<organism evidence="3 4">
    <name type="scientific">Paenibacillus albicereus</name>
    <dbReference type="NCBI Taxonomy" id="2726185"/>
    <lineage>
        <taxon>Bacteria</taxon>
        <taxon>Bacillati</taxon>
        <taxon>Bacillota</taxon>
        <taxon>Bacilli</taxon>
        <taxon>Bacillales</taxon>
        <taxon>Paenibacillaceae</taxon>
        <taxon>Paenibacillus</taxon>
    </lineage>
</organism>
<protein>
    <submittedName>
        <fullName evidence="3">LysM peptidoglycan-binding domain-containing protein</fullName>
    </submittedName>
</protein>
<dbReference type="CDD" id="cd00118">
    <property type="entry name" value="LysM"/>
    <property type="match status" value="1"/>
</dbReference>
<dbReference type="SUPFAM" id="SSF54106">
    <property type="entry name" value="LysM domain"/>
    <property type="match status" value="1"/>
</dbReference>
<proteinExistence type="predicted"/>
<dbReference type="RefSeq" id="WP_168907313.1">
    <property type="nucleotide sequence ID" value="NZ_CP051428.1"/>
</dbReference>
<evidence type="ECO:0000259" key="2">
    <source>
        <dbReference type="PROSITE" id="PS51782"/>
    </source>
</evidence>
<feature type="region of interest" description="Disordered" evidence="1">
    <location>
        <begin position="140"/>
        <end position="159"/>
    </location>
</feature>
<gene>
    <name evidence="3" type="ORF">HGI30_09350</name>
</gene>
<feature type="domain" description="LysM" evidence="2">
    <location>
        <begin position="159"/>
        <end position="209"/>
    </location>
</feature>
<evidence type="ECO:0000256" key="1">
    <source>
        <dbReference type="SAM" id="MobiDB-lite"/>
    </source>
</evidence>
<reference evidence="3 4" key="1">
    <citation type="submission" date="2020-04" db="EMBL/GenBank/DDBJ databases">
        <title>Novel Paenibacillus strain UniB2 isolated from commercial digestive syrup.</title>
        <authorList>
            <person name="Thorat V."/>
            <person name="Kirdat K."/>
            <person name="Tiwarekar B."/>
            <person name="Yadav A."/>
        </authorList>
    </citation>
    <scope>NUCLEOTIDE SEQUENCE [LARGE SCALE GENOMIC DNA]</scope>
    <source>
        <strain evidence="3 4">UniB2</strain>
    </source>
</reference>
<dbReference type="Pfam" id="PF01476">
    <property type="entry name" value="LysM"/>
    <property type="match status" value="1"/>
</dbReference>
<accession>A0A6H2GWJ3</accession>
<dbReference type="PROSITE" id="PS51782">
    <property type="entry name" value="LYSM"/>
    <property type="match status" value="1"/>
</dbReference>
<dbReference type="Proteomes" id="UP000502136">
    <property type="component" value="Chromosome"/>
</dbReference>
<dbReference type="AlphaFoldDB" id="A0A6H2GWJ3"/>
<dbReference type="SMART" id="SM00257">
    <property type="entry name" value="LysM"/>
    <property type="match status" value="1"/>
</dbReference>
<keyword evidence="4" id="KW-1185">Reference proteome</keyword>